<keyword evidence="2" id="KW-1185">Reference proteome</keyword>
<evidence type="ECO:0000313" key="1">
    <source>
        <dbReference type="EMBL" id="CAI9754942.1"/>
    </source>
</evidence>
<dbReference type="PANTHER" id="PTHR47543:SF2">
    <property type="entry name" value="RNA POLYMERASE II TRANSCRIPTION FACTOR SIII SUBUNIT A"/>
    <property type="match status" value="1"/>
</dbReference>
<proteinExistence type="predicted"/>
<dbReference type="Proteomes" id="UP000834106">
    <property type="component" value="Chromosome 1"/>
</dbReference>
<dbReference type="GO" id="GO:0070449">
    <property type="term" value="C:elongin complex"/>
    <property type="evidence" value="ECO:0007669"/>
    <property type="project" value="InterPro"/>
</dbReference>
<reference evidence="1" key="1">
    <citation type="submission" date="2023-05" db="EMBL/GenBank/DDBJ databases">
        <authorList>
            <person name="Huff M."/>
        </authorList>
    </citation>
    <scope>NUCLEOTIDE SEQUENCE</scope>
</reference>
<dbReference type="AlphaFoldDB" id="A0AAD1YU73"/>
<dbReference type="InterPro" id="IPR010684">
    <property type="entry name" value="RNA_pol_II_trans_fac_SIII_A"/>
</dbReference>
<dbReference type="Gene3D" id="6.10.250.3180">
    <property type="match status" value="1"/>
</dbReference>
<dbReference type="PANTHER" id="PTHR47543">
    <property type="entry name" value="OS08G0169600 PROTEIN"/>
    <property type="match status" value="1"/>
</dbReference>
<organism evidence="1 2">
    <name type="scientific">Fraxinus pennsylvanica</name>
    <dbReference type="NCBI Taxonomy" id="56036"/>
    <lineage>
        <taxon>Eukaryota</taxon>
        <taxon>Viridiplantae</taxon>
        <taxon>Streptophyta</taxon>
        <taxon>Embryophyta</taxon>
        <taxon>Tracheophyta</taxon>
        <taxon>Spermatophyta</taxon>
        <taxon>Magnoliopsida</taxon>
        <taxon>eudicotyledons</taxon>
        <taxon>Gunneridae</taxon>
        <taxon>Pentapetalae</taxon>
        <taxon>asterids</taxon>
        <taxon>lamiids</taxon>
        <taxon>Lamiales</taxon>
        <taxon>Oleaceae</taxon>
        <taxon>Oleeae</taxon>
        <taxon>Fraxinus</taxon>
    </lineage>
</organism>
<evidence type="ECO:0008006" key="3">
    <source>
        <dbReference type="Google" id="ProtNLM"/>
    </source>
</evidence>
<dbReference type="Pfam" id="PF06881">
    <property type="entry name" value="Elongin_A"/>
    <property type="match status" value="1"/>
</dbReference>
<dbReference type="EMBL" id="OU503036">
    <property type="protein sequence ID" value="CAI9754942.1"/>
    <property type="molecule type" value="Genomic_DNA"/>
</dbReference>
<dbReference type="GO" id="GO:0006368">
    <property type="term" value="P:transcription elongation by RNA polymerase II"/>
    <property type="evidence" value="ECO:0007669"/>
    <property type="project" value="InterPro"/>
</dbReference>
<name>A0AAD1YU73_9LAMI</name>
<protein>
    <recommendedName>
        <fullName evidence="3">Elongin-A</fullName>
    </recommendedName>
</protein>
<sequence length="321" mass="36336">MVSCEAQSSKITPGLAVTMAMQSVLLDVPKDAVNFDDVVDDLNDMKDAKSACCKGIRHVHCKHIVPNDNFGSFCFIVSSVSLSDHIKVSRVPQRRKSIRIAMRMQRVPSLVDLCVLVAIDNVRYLGDVGETDLHLLERILPHCTLDQLMHIENCTEGTDLSPVTDKLWKRFYERQFGAHNTNVVIERMRKNKVTFKWKQLYEAKSKDMEEAQQKSIDRLRQLYQKEDARKQSRQVQVCTKVPPSSRKRTFYGGVNASNICNTKSGLMKKAKLEFLNSREVKNLAAMKSKVVHKNHSVAPMKKPVVSSKYAASSSSKLTKPL</sequence>
<evidence type="ECO:0000313" key="2">
    <source>
        <dbReference type="Proteomes" id="UP000834106"/>
    </source>
</evidence>
<gene>
    <name evidence="1" type="ORF">FPE_LOCUS2373</name>
</gene>
<accession>A0AAD1YU73</accession>